<name>A0AC61DAC1_9FIRM</name>
<sequence length="352" mass="40035">MYERQQVLKPKQDQEIEEMLSLMNCHVASLIKVDSEKYFKCSDYIVQGAIKVSSLYCSHRMPILYDLQLEAEALGCKLTYTKDKPPRISNHILEEGTKLEDLRVPTEKEGRFPIVLEATKEIVKAFGKEKAIYGLVTGPFTLALHLRGVAVFYDLLDEPEEVECLMTFCQKVVLHTAQMYINLGVDNIALVDPMAFHISKAHFENFVEPYITPIFECIKEQGKRVNLIKGDKTSEGEIPYKFGMTTHKGYENRRNILKGELTTVNVDCITFDSESCVVSQYTMEAVYTAAALVGKQVKVIEHKMKDSTPIPIIYVEGEVKYSHYLPDIGELVDCFRAALRVKQEEKSILKAL</sequence>
<dbReference type="Proteomes" id="UP000224460">
    <property type="component" value="Unassembled WGS sequence"/>
</dbReference>
<reference evidence="1" key="1">
    <citation type="submission" date="2017-10" db="EMBL/GenBank/DDBJ databases">
        <title>Genome sequence of cellulolytic Lachnospiraceae bacterium XHS1971 isolated from hotspring sediment.</title>
        <authorList>
            <person name="Vasudevan G."/>
            <person name="Joshi A.J."/>
            <person name="Hivarkar S."/>
            <person name="Lanjekar V.B."/>
            <person name="Dhakephalkar P.K."/>
            <person name="Dagar S."/>
        </authorList>
    </citation>
    <scope>NUCLEOTIDE SEQUENCE</scope>
    <source>
        <strain evidence="1">XHS1971</strain>
    </source>
</reference>
<gene>
    <name evidence="1" type="ORF">CS063_14570</name>
</gene>
<organism evidence="1 2">
    <name type="scientific">Sporanaerobium hydrogeniformans</name>
    <dbReference type="NCBI Taxonomy" id="3072179"/>
    <lineage>
        <taxon>Bacteria</taxon>
        <taxon>Bacillati</taxon>
        <taxon>Bacillota</taxon>
        <taxon>Clostridia</taxon>
        <taxon>Lachnospirales</taxon>
        <taxon>Lachnospiraceae</taxon>
        <taxon>Sporanaerobium</taxon>
    </lineage>
</organism>
<evidence type="ECO:0000313" key="1">
    <source>
        <dbReference type="EMBL" id="PHV69643.1"/>
    </source>
</evidence>
<dbReference type="EMBL" id="PEDL01000021">
    <property type="protein sequence ID" value="PHV69643.1"/>
    <property type="molecule type" value="Genomic_DNA"/>
</dbReference>
<evidence type="ECO:0000313" key="2">
    <source>
        <dbReference type="Proteomes" id="UP000224460"/>
    </source>
</evidence>
<keyword evidence="2" id="KW-1185">Reference proteome</keyword>
<proteinExistence type="predicted"/>
<protein>
    <submittedName>
        <fullName evidence="1">Uncharacterized protein</fullName>
    </submittedName>
</protein>
<comment type="caution">
    <text evidence="1">The sequence shown here is derived from an EMBL/GenBank/DDBJ whole genome shotgun (WGS) entry which is preliminary data.</text>
</comment>
<accession>A0AC61DAC1</accession>